<accession>A0A8H5KA04</accession>
<sequence>MLGALATLLEEANKVCNVSAIRDDLHARARRAPHNVLRPCDIKAAKDFLVASNLANCTRSTSNPTAQRQDEQEIGATDDDDEAMADEHSPGGGLEHIMVTIDSQKISAAAREQEATADSIVAATRHENTITPAESASPEEAPATPSPTPDPPTNKRGRSISATTVNPSNKRVCNQAVSSLQPLQPAAPTTSMMTDQHNYDDRPPGIQATDIFHHHLEMHVQDLRKQHEQCLGSVELHQHHINHELEIHQPCLEAYRAAQEHSLQAEAKVESLRIHKEKIADLIRSLADTKDLCLSSSTEQYKKDVMFQFAAKARDLMEAEAKLGAAHLACRQAEESARPALEFMNTETPQLEEKKIAAERLGMTVKYTEFLQLLVRTSPSAIETLDKLLQENGSSLEELRASIEQRGLLAQVDGQQADVPMD</sequence>
<keyword evidence="3" id="KW-1185">Reference proteome</keyword>
<evidence type="ECO:0000313" key="2">
    <source>
        <dbReference type="EMBL" id="KAF5569503.1"/>
    </source>
</evidence>
<gene>
    <name evidence="2" type="ORF">FPHYL_2031</name>
</gene>
<feature type="region of interest" description="Disordered" evidence="1">
    <location>
        <begin position="58"/>
        <end position="94"/>
    </location>
</feature>
<dbReference type="Proteomes" id="UP000582016">
    <property type="component" value="Unassembled WGS sequence"/>
</dbReference>
<feature type="compositionally biased region" description="Acidic residues" evidence="1">
    <location>
        <begin position="72"/>
        <end position="84"/>
    </location>
</feature>
<comment type="caution">
    <text evidence="2">The sequence shown here is derived from an EMBL/GenBank/DDBJ whole genome shotgun (WGS) entry which is preliminary data.</text>
</comment>
<organism evidence="2 3">
    <name type="scientific">Fusarium phyllophilum</name>
    <dbReference type="NCBI Taxonomy" id="47803"/>
    <lineage>
        <taxon>Eukaryota</taxon>
        <taxon>Fungi</taxon>
        <taxon>Dikarya</taxon>
        <taxon>Ascomycota</taxon>
        <taxon>Pezizomycotina</taxon>
        <taxon>Sordariomycetes</taxon>
        <taxon>Hypocreomycetidae</taxon>
        <taxon>Hypocreales</taxon>
        <taxon>Nectriaceae</taxon>
        <taxon>Fusarium</taxon>
        <taxon>Fusarium fujikuroi species complex</taxon>
    </lineage>
</organism>
<feature type="region of interest" description="Disordered" evidence="1">
    <location>
        <begin position="129"/>
        <end position="169"/>
    </location>
</feature>
<dbReference type="AlphaFoldDB" id="A0A8H5KA04"/>
<feature type="compositionally biased region" description="Polar residues" evidence="1">
    <location>
        <begin position="58"/>
        <end position="67"/>
    </location>
</feature>
<feature type="compositionally biased region" description="Polar residues" evidence="1">
    <location>
        <begin position="160"/>
        <end position="169"/>
    </location>
</feature>
<name>A0A8H5KA04_9HYPO</name>
<protein>
    <submittedName>
        <fullName evidence="2">Uncharacterized protein</fullName>
    </submittedName>
</protein>
<evidence type="ECO:0000256" key="1">
    <source>
        <dbReference type="SAM" id="MobiDB-lite"/>
    </source>
</evidence>
<feature type="compositionally biased region" description="Low complexity" evidence="1">
    <location>
        <begin position="131"/>
        <end position="143"/>
    </location>
</feature>
<reference evidence="2 3" key="1">
    <citation type="submission" date="2020-05" db="EMBL/GenBank/DDBJ databases">
        <title>Identification and distribution of gene clusters putatively required for synthesis of sphingolipid metabolism inhibitors in phylogenetically diverse species of the filamentous fungus Fusarium.</title>
        <authorList>
            <person name="Kim H.-S."/>
            <person name="Busman M."/>
            <person name="Brown D.W."/>
            <person name="Divon H."/>
            <person name="Uhlig S."/>
            <person name="Proctor R.H."/>
        </authorList>
    </citation>
    <scope>NUCLEOTIDE SEQUENCE [LARGE SCALE GENOMIC DNA]</scope>
    <source>
        <strain evidence="2 3">NRRL 13617</strain>
    </source>
</reference>
<dbReference type="EMBL" id="JAAOAQ010000061">
    <property type="protein sequence ID" value="KAF5569503.1"/>
    <property type="molecule type" value="Genomic_DNA"/>
</dbReference>
<evidence type="ECO:0000313" key="3">
    <source>
        <dbReference type="Proteomes" id="UP000582016"/>
    </source>
</evidence>
<proteinExistence type="predicted"/>
<dbReference type="OrthoDB" id="5093448at2759"/>